<evidence type="ECO:0000256" key="3">
    <source>
        <dbReference type="ARBA" id="ARBA00005712"/>
    </source>
</evidence>
<sequence length="130" mass="14177">MKLKLLTPARRVVDQSVTKIVAEGTHGSFCLLPQHVDFLAALVPGLLSWEDEAGVEHFAAVGDGVLVKQDNEVLVSSAQATAGTNLEQLKTTVREEFATLDDRQRAAHAATAKLEASFLRRYMDFAEQTP</sequence>
<accession>A0A5C6DQ97</accession>
<dbReference type="GO" id="GO:0012505">
    <property type="term" value="C:endomembrane system"/>
    <property type="evidence" value="ECO:0007669"/>
    <property type="project" value="UniProtKB-SubCell"/>
</dbReference>
<evidence type="ECO:0000256" key="7">
    <source>
        <dbReference type="ARBA" id="ARBA00023196"/>
    </source>
</evidence>
<dbReference type="NCBIfam" id="TIGR03166">
    <property type="entry name" value="alt_F1F0_F1_eps"/>
    <property type="match status" value="1"/>
</dbReference>
<dbReference type="GO" id="GO:0045259">
    <property type="term" value="C:proton-transporting ATP synthase complex"/>
    <property type="evidence" value="ECO:0007669"/>
    <property type="project" value="UniProtKB-KW"/>
</dbReference>
<dbReference type="InterPro" id="IPR020546">
    <property type="entry name" value="ATP_synth_F1_dsu/esu_N"/>
</dbReference>
<comment type="function">
    <text evidence="1">Produces ATP from ADP in the presence of a proton gradient across the membrane.</text>
</comment>
<keyword evidence="11" id="KW-1185">Reference proteome</keyword>
<organism evidence="10 11">
    <name type="scientific">Novipirellula artificiosorum</name>
    <dbReference type="NCBI Taxonomy" id="2528016"/>
    <lineage>
        <taxon>Bacteria</taxon>
        <taxon>Pseudomonadati</taxon>
        <taxon>Planctomycetota</taxon>
        <taxon>Planctomycetia</taxon>
        <taxon>Pirellulales</taxon>
        <taxon>Pirellulaceae</taxon>
        <taxon>Novipirellula</taxon>
    </lineage>
</organism>
<dbReference type="SUPFAM" id="SSF51344">
    <property type="entry name" value="Epsilon subunit of F1F0-ATP synthase N-terminal domain"/>
    <property type="match status" value="1"/>
</dbReference>
<feature type="domain" description="ATP synthase F1 complex delta/epsilon subunit N-terminal" evidence="9">
    <location>
        <begin position="1"/>
        <end position="79"/>
    </location>
</feature>
<gene>
    <name evidence="10" type="ORF">Poly41_28200</name>
</gene>
<dbReference type="EMBL" id="SJPV01000004">
    <property type="protein sequence ID" value="TWU38344.1"/>
    <property type="molecule type" value="Genomic_DNA"/>
</dbReference>
<dbReference type="Pfam" id="PF02823">
    <property type="entry name" value="ATP-synt_DE_N"/>
    <property type="match status" value="1"/>
</dbReference>
<comment type="subcellular location">
    <subcellularLocation>
        <location evidence="2">Endomembrane system</location>
        <topology evidence="2">Peripheral membrane protein</topology>
    </subcellularLocation>
</comment>
<keyword evidence="5" id="KW-0406">Ion transport</keyword>
<comment type="similarity">
    <text evidence="3">Belongs to the ATPase epsilon chain family.</text>
</comment>
<keyword evidence="8" id="KW-0066">ATP synthesis</keyword>
<dbReference type="PANTHER" id="PTHR13822:SF10">
    <property type="entry name" value="ATP SYNTHASE EPSILON CHAIN, CHLOROPLASTIC"/>
    <property type="match status" value="1"/>
</dbReference>
<dbReference type="RefSeq" id="WP_146526667.1">
    <property type="nucleotide sequence ID" value="NZ_SJPV01000004.1"/>
</dbReference>
<reference evidence="10 11" key="1">
    <citation type="submission" date="2019-02" db="EMBL/GenBank/DDBJ databases">
        <title>Deep-cultivation of Planctomycetes and their phenomic and genomic characterization uncovers novel biology.</title>
        <authorList>
            <person name="Wiegand S."/>
            <person name="Jogler M."/>
            <person name="Boedeker C."/>
            <person name="Pinto D."/>
            <person name="Vollmers J."/>
            <person name="Rivas-Marin E."/>
            <person name="Kohn T."/>
            <person name="Peeters S.H."/>
            <person name="Heuer A."/>
            <person name="Rast P."/>
            <person name="Oberbeckmann S."/>
            <person name="Bunk B."/>
            <person name="Jeske O."/>
            <person name="Meyerdierks A."/>
            <person name="Storesund J.E."/>
            <person name="Kallscheuer N."/>
            <person name="Luecker S."/>
            <person name="Lage O.M."/>
            <person name="Pohl T."/>
            <person name="Merkel B.J."/>
            <person name="Hornburger P."/>
            <person name="Mueller R.-W."/>
            <person name="Bruemmer F."/>
            <person name="Labrenz M."/>
            <person name="Spormann A.M."/>
            <person name="Op Den Camp H."/>
            <person name="Overmann J."/>
            <person name="Amann R."/>
            <person name="Jetten M.S.M."/>
            <person name="Mascher T."/>
            <person name="Medema M.H."/>
            <person name="Devos D.P."/>
            <person name="Kaster A.-K."/>
            <person name="Ovreas L."/>
            <person name="Rohde M."/>
            <person name="Galperin M.Y."/>
            <person name="Jogler C."/>
        </authorList>
    </citation>
    <scope>NUCLEOTIDE SEQUENCE [LARGE SCALE GENOMIC DNA]</scope>
    <source>
        <strain evidence="10 11">Poly41</strain>
    </source>
</reference>
<evidence type="ECO:0000256" key="5">
    <source>
        <dbReference type="ARBA" id="ARBA00023065"/>
    </source>
</evidence>
<dbReference type="NCBIfam" id="NF004871">
    <property type="entry name" value="PRK06228.1"/>
    <property type="match status" value="1"/>
</dbReference>
<dbReference type="OrthoDB" id="272739at2"/>
<keyword evidence="6" id="KW-0472">Membrane</keyword>
<evidence type="ECO:0000256" key="4">
    <source>
        <dbReference type="ARBA" id="ARBA00022448"/>
    </source>
</evidence>
<comment type="caution">
    <text evidence="10">The sequence shown here is derived from an EMBL/GenBank/DDBJ whole genome shotgun (WGS) entry which is preliminary data.</text>
</comment>
<protein>
    <submittedName>
        <fullName evidence="10">F0F1 ATP synthase subunit epsilon</fullName>
    </submittedName>
</protein>
<evidence type="ECO:0000256" key="1">
    <source>
        <dbReference type="ARBA" id="ARBA00003543"/>
    </source>
</evidence>
<dbReference type="InterPro" id="IPR036771">
    <property type="entry name" value="ATPsynth_dsu/esu_N"/>
</dbReference>
<evidence type="ECO:0000313" key="10">
    <source>
        <dbReference type="EMBL" id="TWU38344.1"/>
    </source>
</evidence>
<dbReference type="CDD" id="cd12152">
    <property type="entry name" value="F1-ATPase_delta"/>
    <property type="match status" value="1"/>
</dbReference>
<evidence type="ECO:0000256" key="8">
    <source>
        <dbReference type="ARBA" id="ARBA00023310"/>
    </source>
</evidence>
<dbReference type="Proteomes" id="UP000319143">
    <property type="component" value="Unassembled WGS sequence"/>
</dbReference>
<dbReference type="InterPro" id="IPR024037">
    <property type="entry name" value="Alt_ATP_synth_F1_esu"/>
</dbReference>
<dbReference type="PANTHER" id="PTHR13822">
    <property type="entry name" value="ATP SYNTHASE DELTA/EPSILON CHAIN"/>
    <property type="match status" value="1"/>
</dbReference>
<dbReference type="InterPro" id="IPR001469">
    <property type="entry name" value="ATP_synth_F1_dsu/esu"/>
</dbReference>
<evidence type="ECO:0000259" key="9">
    <source>
        <dbReference type="Pfam" id="PF02823"/>
    </source>
</evidence>
<evidence type="ECO:0000313" key="11">
    <source>
        <dbReference type="Proteomes" id="UP000319143"/>
    </source>
</evidence>
<evidence type="ECO:0000256" key="2">
    <source>
        <dbReference type="ARBA" id="ARBA00004184"/>
    </source>
</evidence>
<keyword evidence="7" id="KW-0139">CF(1)</keyword>
<name>A0A5C6DQ97_9BACT</name>
<dbReference type="GO" id="GO:0046933">
    <property type="term" value="F:proton-transporting ATP synthase activity, rotational mechanism"/>
    <property type="evidence" value="ECO:0007669"/>
    <property type="project" value="InterPro"/>
</dbReference>
<keyword evidence="4" id="KW-0813">Transport</keyword>
<evidence type="ECO:0000256" key="6">
    <source>
        <dbReference type="ARBA" id="ARBA00023136"/>
    </source>
</evidence>
<proteinExistence type="inferred from homology"/>
<dbReference type="Gene3D" id="2.60.15.10">
    <property type="entry name" value="F0F1 ATP synthase delta/epsilon subunit, N-terminal"/>
    <property type="match status" value="1"/>
</dbReference>
<dbReference type="AlphaFoldDB" id="A0A5C6DQ97"/>